<dbReference type="SUPFAM" id="SSF46785">
    <property type="entry name" value="Winged helix' DNA-binding domain"/>
    <property type="match status" value="1"/>
</dbReference>
<organism evidence="1 2">
    <name type="scientific">Duganella dendranthematis</name>
    <dbReference type="NCBI Taxonomy" id="2728021"/>
    <lineage>
        <taxon>Bacteria</taxon>
        <taxon>Pseudomonadati</taxon>
        <taxon>Pseudomonadota</taxon>
        <taxon>Betaproteobacteria</taxon>
        <taxon>Burkholderiales</taxon>
        <taxon>Oxalobacteraceae</taxon>
        <taxon>Telluria group</taxon>
        <taxon>Duganella</taxon>
    </lineage>
</organism>
<accession>A0ABX6M903</accession>
<sequence length="116" mass="12891">MEPLPIGVMSPERIRQRMQAIAGGTYKPPPGEPRIWFASMTSLAEVLSDENRELLRIIADTKPVSLAALAKTTGRETEALSRALKSLSRCGIVELKRRRNQVRPVVKAVEFRIVAP</sequence>
<keyword evidence="2" id="KW-1185">Reference proteome</keyword>
<dbReference type="EMBL" id="CP051684">
    <property type="protein sequence ID" value="QJD89297.1"/>
    <property type="molecule type" value="Genomic_DNA"/>
</dbReference>
<dbReference type="RefSeq" id="WP_169110870.1">
    <property type="nucleotide sequence ID" value="NZ_CP051684.1"/>
</dbReference>
<evidence type="ECO:0000313" key="2">
    <source>
        <dbReference type="Proteomes" id="UP000503117"/>
    </source>
</evidence>
<dbReference type="InterPro" id="IPR036388">
    <property type="entry name" value="WH-like_DNA-bd_sf"/>
</dbReference>
<dbReference type="Proteomes" id="UP000503117">
    <property type="component" value="Chromosome"/>
</dbReference>
<proteinExistence type="predicted"/>
<dbReference type="Pfam" id="PF25212">
    <property type="entry name" value="HVO_A0114"/>
    <property type="match status" value="1"/>
</dbReference>
<gene>
    <name evidence="1" type="ORF">HH213_03740</name>
</gene>
<evidence type="ECO:0000313" key="1">
    <source>
        <dbReference type="EMBL" id="QJD89297.1"/>
    </source>
</evidence>
<reference evidence="1 2" key="1">
    <citation type="submission" date="2020-04" db="EMBL/GenBank/DDBJ databases">
        <title>Genome sequencing of novel species.</title>
        <authorList>
            <person name="Heo J."/>
            <person name="Kim S.-J."/>
            <person name="Kim J.-S."/>
            <person name="Hong S.-B."/>
            <person name="Kwon S.-W."/>
        </authorList>
    </citation>
    <scope>NUCLEOTIDE SEQUENCE [LARGE SCALE GENOMIC DNA]</scope>
    <source>
        <strain evidence="1 2">AF9R3</strain>
    </source>
</reference>
<dbReference type="InterPro" id="IPR036390">
    <property type="entry name" value="WH_DNA-bd_sf"/>
</dbReference>
<protein>
    <submittedName>
        <fullName evidence="1">Transcriptional regulator</fullName>
    </submittedName>
</protein>
<dbReference type="Gene3D" id="1.10.10.10">
    <property type="entry name" value="Winged helix-like DNA-binding domain superfamily/Winged helix DNA-binding domain"/>
    <property type="match status" value="1"/>
</dbReference>
<name>A0ABX6M903_9BURK</name>